<evidence type="ECO:0008006" key="9">
    <source>
        <dbReference type="Google" id="ProtNLM"/>
    </source>
</evidence>
<comment type="subcellular location">
    <subcellularLocation>
        <location evidence="1">Membrane</location>
        <topology evidence="1">Multi-pass membrane protein</topology>
    </subcellularLocation>
</comment>
<dbReference type="SMART" id="SM01160">
    <property type="entry name" value="DUF1751"/>
    <property type="match status" value="1"/>
</dbReference>
<dbReference type="GO" id="GO:0016020">
    <property type="term" value="C:membrane"/>
    <property type="evidence" value="ECO:0007669"/>
    <property type="project" value="UniProtKB-SubCell"/>
</dbReference>
<dbReference type="Pfam" id="PF08551">
    <property type="entry name" value="DUF1751"/>
    <property type="match status" value="1"/>
</dbReference>
<keyword evidence="2 6" id="KW-0812">Transmembrane</keyword>
<dbReference type="Gene3D" id="1.20.1540.10">
    <property type="entry name" value="Rhomboid-like"/>
    <property type="match status" value="1"/>
</dbReference>
<dbReference type="GO" id="GO:0006890">
    <property type="term" value="P:retrograde vesicle-mediated transport, Golgi to endoplasmic reticulum"/>
    <property type="evidence" value="ECO:0007669"/>
    <property type="project" value="InterPro"/>
</dbReference>
<dbReference type="FunFam" id="1.20.1540.10:FF:000004">
    <property type="entry name" value="Transmembrane protein 115"/>
    <property type="match status" value="1"/>
</dbReference>
<feature type="transmembrane region" description="Helical" evidence="6">
    <location>
        <begin position="103"/>
        <end position="131"/>
    </location>
</feature>
<evidence type="ECO:0000313" key="8">
    <source>
        <dbReference type="Proteomes" id="UP000887568"/>
    </source>
</evidence>
<keyword evidence="4 6" id="KW-0472">Membrane</keyword>
<dbReference type="PANTHER" id="PTHR13377:SF3">
    <property type="entry name" value="TRANSMEMBRANE PROTEIN 115"/>
    <property type="match status" value="1"/>
</dbReference>
<evidence type="ECO:0000256" key="6">
    <source>
        <dbReference type="SAM" id="Phobius"/>
    </source>
</evidence>
<feature type="transmembrane region" description="Helical" evidence="6">
    <location>
        <begin position="50"/>
        <end position="71"/>
    </location>
</feature>
<dbReference type="AlphaFoldDB" id="A0A913ZRP9"/>
<dbReference type="EnsemblMetazoa" id="XM_038198394.1">
    <property type="protein sequence ID" value="XP_038054322.1"/>
    <property type="gene ID" value="LOC119726638"/>
</dbReference>
<feature type="region of interest" description="Disordered" evidence="5">
    <location>
        <begin position="309"/>
        <end position="365"/>
    </location>
</feature>
<feature type="compositionally biased region" description="Polar residues" evidence="5">
    <location>
        <begin position="344"/>
        <end position="356"/>
    </location>
</feature>
<reference evidence="7" key="1">
    <citation type="submission" date="2022-11" db="UniProtKB">
        <authorList>
            <consortium name="EnsemblMetazoa"/>
        </authorList>
    </citation>
    <scope>IDENTIFICATION</scope>
</reference>
<dbReference type="RefSeq" id="XP_038054322.1">
    <property type="nucleotide sequence ID" value="XM_038198394.1"/>
</dbReference>
<keyword evidence="8" id="KW-1185">Reference proteome</keyword>
<feature type="transmembrane region" description="Helical" evidence="6">
    <location>
        <begin position="25"/>
        <end position="44"/>
    </location>
</feature>
<dbReference type="OrthoDB" id="73612at2759"/>
<evidence type="ECO:0000256" key="4">
    <source>
        <dbReference type="ARBA" id="ARBA00023136"/>
    </source>
</evidence>
<organism evidence="7 8">
    <name type="scientific">Patiria miniata</name>
    <name type="common">Bat star</name>
    <name type="synonym">Asterina miniata</name>
    <dbReference type="NCBI Taxonomy" id="46514"/>
    <lineage>
        <taxon>Eukaryota</taxon>
        <taxon>Metazoa</taxon>
        <taxon>Echinodermata</taxon>
        <taxon>Eleutherozoa</taxon>
        <taxon>Asterozoa</taxon>
        <taxon>Asteroidea</taxon>
        <taxon>Valvatacea</taxon>
        <taxon>Valvatida</taxon>
        <taxon>Asterinidae</taxon>
        <taxon>Patiria</taxon>
    </lineage>
</organism>
<accession>A0A913ZRP9</accession>
<evidence type="ECO:0000256" key="3">
    <source>
        <dbReference type="ARBA" id="ARBA00022989"/>
    </source>
</evidence>
<sequence>MATSTTEVPTSGLQQIPTIFSKSSVVVKAVCILVIFLYLVSFLVNKTAYLEALAVTPGLIFPPSFHIWTLFTHPFVEVHLWFVVIDIAFVLAAGKLIEPLFGALEMLIFFCVVSTGAALLSSVIYLFMYLTVFNTSLLFGSRLHGLAGFVSGVAVVLKQTMGDQELVGKGPLKLKIKDLPLLILSLSGVLRILGLIPGTSLCMCASGLFVSWIYLRFFQRQSSGRGDMSDTFRFATFFPEVMQPPVAIVTNTVYSFLVRIRLCKKQIRKYDVGAPSPININLPGSDPADAERRRQIALKALNERLSAVEEQTAWPSMDEQASTPDEGAAHMLPGNGAKDAGTDGVSSNGDSTTVNMNGGGETMES</sequence>
<dbReference type="OMA" id="EIHFWEV"/>
<dbReference type="SUPFAM" id="SSF144091">
    <property type="entry name" value="Rhomboid-like"/>
    <property type="match status" value="1"/>
</dbReference>
<evidence type="ECO:0000256" key="5">
    <source>
        <dbReference type="SAM" id="MobiDB-lite"/>
    </source>
</evidence>
<feature type="transmembrane region" description="Helical" evidence="6">
    <location>
        <begin position="182"/>
        <end position="215"/>
    </location>
</feature>
<dbReference type="Proteomes" id="UP000887568">
    <property type="component" value="Unplaced"/>
</dbReference>
<dbReference type="GeneID" id="119726638"/>
<feature type="transmembrane region" description="Helical" evidence="6">
    <location>
        <begin position="78"/>
        <end position="97"/>
    </location>
</feature>
<evidence type="ECO:0000256" key="1">
    <source>
        <dbReference type="ARBA" id="ARBA00004141"/>
    </source>
</evidence>
<protein>
    <recommendedName>
        <fullName evidence="9">Transmembrane protein 115</fullName>
    </recommendedName>
</protein>
<proteinExistence type="predicted"/>
<name>A0A913ZRP9_PATMI</name>
<dbReference type="InterPro" id="IPR013861">
    <property type="entry name" value="TMEM115/Pdh1/Rbl19"/>
</dbReference>
<dbReference type="InterPro" id="IPR035952">
    <property type="entry name" value="Rhomboid-like_sf"/>
</dbReference>
<evidence type="ECO:0000256" key="2">
    <source>
        <dbReference type="ARBA" id="ARBA00022692"/>
    </source>
</evidence>
<dbReference type="PANTHER" id="PTHR13377">
    <property type="entry name" value="PLACENTAL PROTEIN 6"/>
    <property type="match status" value="1"/>
</dbReference>
<dbReference type="GO" id="GO:0005794">
    <property type="term" value="C:Golgi apparatus"/>
    <property type="evidence" value="ECO:0007669"/>
    <property type="project" value="TreeGrafter"/>
</dbReference>
<keyword evidence="3 6" id="KW-1133">Transmembrane helix</keyword>
<evidence type="ECO:0000313" key="7">
    <source>
        <dbReference type="EnsemblMetazoa" id="XP_038054322.1"/>
    </source>
</evidence>